<dbReference type="AlphaFoldDB" id="A2SDP3"/>
<keyword evidence="2" id="KW-1003">Cell membrane</keyword>
<dbReference type="NCBIfam" id="TIGR03113">
    <property type="entry name" value="exosort_XrtB"/>
    <property type="match status" value="1"/>
</dbReference>
<dbReference type="HOGENOM" id="CLU_065975_1_0_4"/>
<feature type="transmembrane region" description="Helical" evidence="8">
    <location>
        <begin position="279"/>
        <end position="303"/>
    </location>
</feature>
<dbReference type="EMBL" id="CP000555">
    <property type="protein sequence ID" value="ABM93682.1"/>
    <property type="molecule type" value="Genomic_DNA"/>
</dbReference>
<evidence type="ECO:0000256" key="6">
    <source>
        <dbReference type="ARBA" id="ARBA00022989"/>
    </source>
</evidence>
<evidence type="ECO:0000256" key="1">
    <source>
        <dbReference type="ARBA" id="ARBA00004651"/>
    </source>
</evidence>
<dbReference type="eggNOG" id="COG1269">
    <property type="taxonomic scope" value="Bacteria"/>
</dbReference>
<dbReference type="NCBIfam" id="TIGR04178">
    <property type="entry name" value="exo_archaeo"/>
    <property type="match status" value="1"/>
</dbReference>
<keyword evidence="5" id="KW-0378">Hydrolase</keyword>
<dbReference type="STRING" id="420662.Mpe_A0720"/>
<dbReference type="GO" id="GO:0005886">
    <property type="term" value="C:plasma membrane"/>
    <property type="evidence" value="ECO:0007669"/>
    <property type="project" value="UniProtKB-SubCell"/>
</dbReference>
<evidence type="ECO:0000256" key="4">
    <source>
        <dbReference type="ARBA" id="ARBA00022692"/>
    </source>
</evidence>
<keyword evidence="3" id="KW-0645">Protease</keyword>
<dbReference type="GO" id="GO:0006508">
    <property type="term" value="P:proteolysis"/>
    <property type="evidence" value="ECO:0007669"/>
    <property type="project" value="UniProtKB-KW"/>
</dbReference>
<feature type="transmembrane region" description="Helical" evidence="8">
    <location>
        <begin position="150"/>
        <end position="168"/>
    </location>
</feature>
<evidence type="ECO:0000256" key="3">
    <source>
        <dbReference type="ARBA" id="ARBA00022670"/>
    </source>
</evidence>
<keyword evidence="7 8" id="KW-0472">Membrane</keyword>
<proteinExistence type="predicted"/>
<comment type="subcellular location">
    <subcellularLocation>
        <location evidence="1">Cell membrane</location>
        <topology evidence="1">Multi-pass membrane protein</topology>
    </subcellularLocation>
</comment>
<dbReference type="GO" id="GO:0008233">
    <property type="term" value="F:peptidase activity"/>
    <property type="evidence" value="ECO:0007669"/>
    <property type="project" value="UniProtKB-KW"/>
</dbReference>
<keyword evidence="4 8" id="KW-0812">Transmembrane</keyword>
<evidence type="ECO:0000256" key="5">
    <source>
        <dbReference type="ARBA" id="ARBA00022801"/>
    </source>
</evidence>
<name>A2SDP3_METPP</name>
<feature type="transmembrane region" description="Helical" evidence="8">
    <location>
        <begin position="243"/>
        <end position="267"/>
    </location>
</feature>
<organism evidence="9 10">
    <name type="scientific">Methylibium petroleiphilum (strain ATCC BAA-1232 / LMG 22953 / PM1)</name>
    <dbReference type="NCBI Taxonomy" id="420662"/>
    <lineage>
        <taxon>Bacteria</taxon>
        <taxon>Pseudomonadati</taxon>
        <taxon>Pseudomonadota</taxon>
        <taxon>Betaproteobacteria</taxon>
        <taxon>Burkholderiales</taxon>
        <taxon>Sphaerotilaceae</taxon>
        <taxon>Methylibium</taxon>
    </lineage>
</organism>
<gene>
    <name evidence="9" type="ordered locus">Mpe_A0720</name>
</gene>
<dbReference type="InterPro" id="IPR019127">
    <property type="entry name" value="Exosortase"/>
</dbReference>
<accession>A2SDP3</accession>
<sequence>MNIHVPAARAPGGRVDAQRAVSSEAGASGGAARAARPLLPVAAGLLLLYLPSITDLAQGLWQTDTHSHGPIVLAVVVWLFYRQIRPALADGSAGSSARRSVPGWLLLAVGLLVYVLGRSQSFPVLEVASLLPVLLGCSMLLLGAPTTRRLWFAFLFLCFLIPMPGSMVDAITQPLKIGVSYVVEHLLHSAGYPIARAGVVLTVGQYKLQVADACSGLNSLFMLEAFGLLYLNVVRHASALRNAVLAVLIVPISFASNVLRVVVLVLITHHYGDAAGQGFIHGFSGMVLFAAALCMTVLADTALRRLPALRGVRHEAPQ</sequence>
<evidence type="ECO:0000256" key="7">
    <source>
        <dbReference type="ARBA" id="ARBA00023136"/>
    </source>
</evidence>
<evidence type="ECO:0000313" key="10">
    <source>
        <dbReference type="Proteomes" id="UP000000366"/>
    </source>
</evidence>
<evidence type="ECO:0000256" key="8">
    <source>
        <dbReference type="SAM" id="Phobius"/>
    </source>
</evidence>
<reference evidence="9 10" key="1">
    <citation type="journal article" date="2007" name="J. Bacteriol.">
        <title>Whole-genome analysis of the methyl tert-butyl ether-degrading beta-proteobacterium Methylibium petroleiphilum PM1.</title>
        <authorList>
            <person name="Kane S.R."/>
            <person name="Chakicherla A.Y."/>
            <person name="Chain P.S.G."/>
            <person name="Schmidt R."/>
            <person name="Shin M.W."/>
            <person name="Legler T.C."/>
            <person name="Scow K.M."/>
            <person name="Larimer F.W."/>
            <person name="Lucas S.M."/>
            <person name="Richardson P.M."/>
            <person name="Hristova K.R."/>
        </authorList>
    </citation>
    <scope>NUCLEOTIDE SEQUENCE [LARGE SCALE GENOMIC DNA]</scope>
    <source>
        <strain evidence="10">ATCC BAA-1232 / LMG 22953 / PM1</strain>
    </source>
</reference>
<dbReference type="Pfam" id="PF09721">
    <property type="entry name" value="Exosortase_EpsH"/>
    <property type="match status" value="1"/>
</dbReference>
<protein>
    <submittedName>
        <fullName evidence="9">Membrane protein, putative</fullName>
    </submittedName>
</protein>
<dbReference type="InterPro" id="IPR017544">
    <property type="entry name" value="Exosortase-2"/>
</dbReference>
<dbReference type="NCBIfam" id="TIGR02602">
    <property type="entry name" value="8TM_EpsH"/>
    <property type="match status" value="1"/>
</dbReference>
<dbReference type="RefSeq" id="WP_011828320.1">
    <property type="nucleotide sequence ID" value="NC_008825.1"/>
</dbReference>
<dbReference type="InterPro" id="IPR026392">
    <property type="entry name" value="Exo/Archaeosortase_dom"/>
</dbReference>
<dbReference type="Proteomes" id="UP000000366">
    <property type="component" value="Chromosome"/>
</dbReference>
<evidence type="ECO:0000256" key="2">
    <source>
        <dbReference type="ARBA" id="ARBA00022475"/>
    </source>
</evidence>
<keyword evidence="6 8" id="KW-1133">Transmembrane helix</keyword>
<dbReference type="InterPro" id="IPR013426">
    <property type="entry name" value="EpsH-like"/>
</dbReference>
<evidence type="ECO:0000313" key="9">
    <source>
        <dbReference type="EMBL" id="ABM93682.1"/>
    </source>
</evidence>
<feature type="transmembrane region" description="Helical" evidence="8">
    <location>
        <begin position="101"/>
        <end position="117"/>
    </location>
</feature>
<feature type="transmembrane region" description="Helical" evidence="8">
    <location>
        <begin position="123"/>
        <end position="143"/>
    </location>
</feature>
<keyword evidence="10" id="KW-1185">Reference proteome</keyword>
<dbReference type="KEGG" id="mpt:Mpe_A0720"/>
<feature type="transmembrane region" description="Helical" evidence="8">
    <location>
        <begin position="210"/>
        <end position="231"/>
    </location>
</feature>